<dbReference type="EMBL" id="BMJY01000001">
    <property type="protein sequence ID" value="GGH36151.1"/>
    <property type="molecule type" value="Genomic_DNA"/>
</dbReference>
<evidence type="ECO:0000256" key="4">
    <source>
        <dbReference type="ARBA" id="ARBA00022741"/>
    </source>
</evidence>
<dbReference type="FunFam" id="2.70.150.10:FF:000160">
    <property type="entry name" value="Sarcoplasmic/endoplasmic reticulum calcium ATPase 1"/>
    <property type="match status" value="1"/>
</dbReference>
<evidence type="ECO:0000256" key="10">
    <source>
        <dbReference type="ARBA" id="ARBA00049360"/>
    </source>
</evidence>
<dbReference type="PRINTS" id="PR00120">
    <property type="entry name" value="HATPASE"/>
</dbReference>
<evidence type="ECO:0000256" key="1">
    <source>
        <dbReference type="ARBA" id="ARBA00004651"/>
    </source>
</evidence>
<feature type="transmembrane region" description="Helical" evidence="11">
    <location>
        <begin position="62"/>
        <end position="80"/>
    </location>
</feature>
<evidence type="ECO:0000256" key="7">
    <source>
        <dbReference type="ARBA" id="ARBA00022967"/>
    </source>
</evidence>
<comment type="caution">
    <text evidence="13">The sequence shown here is derived from an EMBL/GenBank/DDBJ whole genome shotgun (WGS) entry which is preliminary data.</text>
</comment>
<dbReference type="InterPro" id="IPR006068">
    <property type="entry name" value="ATPase_P-typ_cation-transptr_C"/>
</dbReference>
<comment type="subcellular location">
    <subcellularLocation>
        <location evidence="1">Cell membrane</location>
        <topology evidence="1">Multi-pass membrane protein</topology>
    </subcellularLocation>
</comment>
<dbReference type="GO" id="GO:0005524">
    <property type="term" value="F:ATP binding"/>
    <property type="evidence" value="ECO:0007669"/>
    <property type="project" value="UniProtKB-KW"/>
</dbReference>
<keyword evidence="2" id="KW-0597">Phosphoprotein</keyword>
<dbReference type="InterPro" id="IPR036412">
    <property type="entry name" value="HAD-like_sf"/>
</dbReference>
<feature type="transmembrane region" description="Helical" evidence="11">
    <location>
        <begin position="844"/>
        <end position="866"/>
    </location>
</feature>
<dbReference type="Gene3D" id="3.40.50.1000">
    <property type="entry name" value="HAD superfamily/HAD-like"/>
    <property type="match status" value="2"/>
</dbReference>
<dbReference type="AlphaFoldDB" id="A0A917ID29"/>
<feature type="transmembrane region" description="Helical" evidence="11">
    <location>
        <begin position="774"/>
        <end position="791"/>
    </location>
</feature>
<feature type="transmembrane region" description="Helical" evidence="11">
    <location>
        <begin position="670"/>
        <end position="691"/>
    </location>
</feature>
<evidence type="ECO:0000256" key="5">
    <source>
        <dbReference type="ARBA" id="ARBA00022840"/>
    </source>
</evidence>
<dbReference type="InterPro" id="IPR001757">
    <property type="entry name" value="P_typ_ATPase"/>
</dbReference>
<dbReference type="SUPFAM" id="SSF56784">
    <property type="entry name" value="HAD-like"/>
    <property type="match status" value="1"/>
</dbReference>
<protein>
    <submittedName>
        <fullName evidence="13">ATPase</fullName>
    </submittedName>
</protein>
<keyword evidence="6" id="KW-0460">Magnesium</keyword>
<evidence type="ECO:0000256" key="6">
    <source>
        <dbReference type="ARBA" id="ARBA00022842"/>
    </source>
</evidence>
<feature type="transmembrane region" description="Helical" evidence="11">
    <location>
        <begin position="249"/>
        <end position="271"/>
    </location>
</feature>
<evidence type="ECO:0000256" key="9">
    <source>
        <dbReference type="ARBA" id="ARBA00023136"/>
    </source>
</evidence>
<evidence type="ECO:0000256" key="3">
    <source>
        <dbReference type="ARBA" id="ARBA00022692"/>
    </source>
</evidence>
<dbReference type="InterPro" id="IPR059000">
    <property type="entry name" value="ATPase_P-type_domA"/>
</dbReference>
<keyword evidence="3 11" id="KW-0812">Transmembrane</keyword>
<dbReference type="SMART" id="SM00831">
    <property type="entry name" value="Cation_ATPase_N"/>
    <property type="match status" value="1"/>
</dbReference>
<dbReference type="GO" id="GO:0016887">
    <property type="term" value="F:ATP hydrolysis activity"/>
    <property type="evidence" value="ECO:0007669"/>
    <property type="project" value="InterPro"/>
</dbReference>
<dbReference type="InterPro" id="IPR023214">
    <property type="entry name" value="HAD_sf"/>
</dbReference>
<feature type="domain" description="Cation-transporting P-type ATPase N-terminal" evidence="12">
    <location>
        <begin position="9"/>
        <end position="82"/>
    </location>
</feature>
<accession>A0A917ID29</accession>
<dbReference type="SUPFAM" id="SSF81665">
    <property type="entry name" value="Calcium ATPase, transmembrane domain M"/>
    <property type="match status" value="1"/>
</dbReference>
<evidence type="ECO:0000256" key="11">
    <source>
        <dbReference type="SAM" id="Phobius"/>
    </source>
</evidence>
<dbReference type="PRINTS" id="PR00119">
    <property type="entry name" value="CATATPASE"/>
</dbReference>
<sequence length="884" mass="93615">MTKTSTSPAWHALPAEDALARLSSSEAGLEPVDVEERLERFGRNTLPTAPPTPWWRVLARQFVSPLIAILSVAAVITAFQRHWVDTGAIVIVLILNGALGFWQERKAERDVRALQSLAGDTAHVRRSGATTVVPSAELVPGDIVLLESGERVPADLRLLEANALLVDESMFTGETVPVHKSAPAVAADAAIAEKRSMAFSGTLVTSGRGVGLVVATGLDTELGEITELTRGPAPTTPLQLLTHSLERRIGIAVLVAVAFVFATGLVTGYSLEDMFRVGVALVVASIPESLPIILTVAMSVGVSRMARRGAIVRTLPSVETLGSTTVIASDKTGTLTQNRLTVEQLWTLDDEGPADRCTGPVARELLRGGALTNEASPGADGVLHGDAVDVAMATVALDAEAVSPRERAAPPVAHMPYEPALRYSQTVVRDADGRRVLYVKGSPDVVAGMSDRIATAEGPIPLDPEILGAVNERFATGGLRVIAVASRVLDADTPIAEPLPAPSGLILQGLQAMTDPPREGVAEAVANCRRAGIAVKMVTGDHPTTAEAIAHRLGIDTGGRALTGAEMATLDDRMLAARLEETGVAARVAPRDKLRIVKALQGRGEVVAVTGDGVNDAPALKSASIGVAMGASGTDAAREAADIVLTDDNFVTIVDAVEQGRVTFAAIRKATFFLLSTAVAGLLCISLNVLLEQPLLFLPVQILWINLVTSGIQDIALALEPAEGDELRRPPRARTEGILSRVLWFRTVITGIWMGLIVLLVFDWALRNDYPLDHARSLAMAVFVLLNFFQVGNARAEHRSLLFLNPFRNKVLLATSIGAIVLLWAVMAWPPAAGLLGLTSLAPVEWAVLALIASSVLVLVEADKLIRRLAARRRVRTRPAGARA</sequence>
<dbReference type="Pfam" id="PF00702">
    <property type="entry name" value="Hydrolase"/>
    <property type="match status" value="1"/>
</dbReference>
<keyword evidence="14" id="KW-1185">Reference proteome</keyword>
<evidence type="ECO:0000313" key="14">
    <source>
        <dbReference type="Proteomes" id="UP000657592"/>
    </source>
</evidence>
<evidence type="ECO:0000259" key="12">
    <source>
        <dbReference type="SMART" id="SM00831"/>
    </source>
</evidence>
<dbReference type="InterPro" id="IPR018303">
    <property type="entry name" value="ATPase_P-typ_P_site"/>
</dbReference>
<dbReference type="PROSITE" id="PS00154">
    <property type="entry name" value="ATPASE_E1_E2"/>
    <property type="match status" value="1"/>
</dbReference>
<evidence type="ECO:0000256" key="2">
    <source>
        <dbReference type="ARBA" id="ARBA00022553"/>
    </source>
</evidence>
<feature type="transmembrane region" description="Helical" evidence="11">
    <location>
        <begin position="743"/>
        <end position="762"/>
    </location>
</feature>
<dbReference type="RefSeq" id="WP_188754655.1">
    <property type="nucleotide sequence ID" value="NZ_BMJY01000001.1"/>
</dbReference>
<dbReference type="Proteomes" id="UP000657592">
    <property type="component" value="Unassembled WGS sequence"/>
</dbReference>
<feature type="transmembrane region" description="Helical" evidence="11">
    <location>
        <begin position="277"/>
        <end position="298"/>
    </location>
</feature>
<dbReference type="Gene3D" id="1.20.1110.10">
    <property type="entry name" value="Calcium-transporting ATPase, transmembrane domain"/>
    <property type="match status" value="2"/>
</dbReference>
<dbReference type="Pfam" id="PF00690">
    <property type="entry name" value="Cation_ATPase_N"/>
    <property type="match status" value="1"/>
</dbReference>
<dbReference type="InterPro" id="IPR004014">
    <property type="entry name" value="ATPase_P-typ_cation-transptr_N"/>
</dbReference>
<dbReference type="Pfam" id="PF00122">
    <property type="entry name" value="E1-E2_ATPase"/>
    <property type="match status" value="1"/>
</dbReference>
<dbReference type="PANTHER" id="PTHR42861">
    <property type="entry name" value="CALCIUM-TRANSPORTING ATPASE"/>
    <property type="match status" value="1"/>
</dbReference>
<comment type="catalytic activity">
    <reaction evidence="10">
        <text>ATP + H2O = ADP + phosphate + H(+)</text>
        <dbReference type="Rhea" id="RHEA:13065"/>
        <dbReference type="ChEBI" id="CHEBI:15377"/>
        <dbReference type="ChEBI" id="CHEBI:15378"/>
        <dbReference type="ChEBI" id="CHEBI:30616"/>
        <dbReference type="ChEBI" id="CHEBI:43474"/>
        <dbReference type="ChEBI" id="CHEBI:456216"/>
    </reaction>
</comment>
<dbReference type="Pfam" id="PF00689">
    <property type="entry name" value="Cation_ATPase_C"/>
    <property type="match status" value="1"/>
</dbReference>
<keyword evidence="5" id="KW-0067">ATP-binding</keyword>
<dbReference type="InterPro" id="IPR044492">
    <property type="entry name" value="P_typ_ATPase_HD_dom"/>
</dbReference>
<dbReference type="Gene3D" id="2.70.150.10">
    <property type="entry name" value="Calcium-transporting ATPase, cytoplasmic transduction domain A"/>
    <property type="match status" value="1"/>
</dbReference>
<keyword evidence="4" id="KW-0547">Nucleotide-binding</keyword>
<keyword evidence="8 11" id="KW-1133">Transmembrane helix</keyword>
<feature type="transmembrane region" description="Helical" evidence="11">
    <location>
        <begin position="703"/>
        <end position="722"/>
    </location>
</feature>
<dbReference type="GO" id="GO:0005886">
    <property type="term" value="C:plasma membrane"/>
    <property type="evidence" value="ECO:0007669"/>
    <property type="project" value="UniProtKB-SubCell"/>
</dbReference>
<gene>
    <name evidence="13" type="ORF">GCM10010921_05140</name>
</gene>
<keyword evidence="9 11" id="KW-0472">Membrane</keyword>
<reference evidence="13" key="2">
    <citation type="submission" date="2020-09" db="EMBL/GenBank/DDBJ databases">
        <authorList>
            <person name="Sun Q."/>
            <person name="Zhou Y."/>
        </authorList>
    </citation>
    <scope>NUCLEOTIDE SEQUENCE</scope>
    <source>
        <strain evidence="13">CGMCC 1.15794</strain>
    </source>
</reference>
<reference evidence="13" key="1">
    <citation type="journal article" date="2014" name="Int. J. Syst. Evol. Microbiol.">
        <title>Complete genome sequence of Corynebacterium casei LMG S-19264T (=DSM 44701T), isolated from a smear-ripened cheese.</title>
        <authorList>
            <consortium name="US DOE Joint Genome Institute (JGI-PGF)"/>
            <person name="Walter F."/>
            <person name="Albersmeier A."/>
            <person name="Kalinowski J."/>
            <person name="Ruckert C."/>
        </authorList>
    </citation>
    <scope>NUCLEOTIDE SEQUENCE</scope>
    <source>
        <strain evidence="13">CGMCC 1.15794</strain>
    </source>
</reference>
<proteinExistence type="predicted"/>
<dbReference type="SFLD" id="SFLDF00027">
    <property type="entry name" value="p-type_atpase"/>
    <property type="match status" value="1"/>
</dbReference>
<dbReference type="InterPro" id="IPR023299">
    <property type="entry name" value="ATPase_P-typ_cyto_dom_N"/>
</dbReference>
<dbReference type="SFLD" id="SFLDG00002">
    <property type="entry name" value="C1.7:_P-type_atpase_like"/>
    <property type="match status" value="1"/>
</dbReference>
<name>A0A917ID29_9MICO</name>
<feature type="transmembrane region" description="Helical" evidence="11">
    <location>
        <begin position="86"/>
        <end position="102"/>
    </location>
</feature>
<dbReference type="NCBIfam" id="TIGR01494">
    <property type="entry name" value="ATPase_P-type"/>
    <property type="match status" value="2"/>
</dbReference>
<keyword evidence="7" id="KW-1278">Translocase</keyword>
<dbReference type="InterPro" id="IPR023298">
    <property type="entry name" value="ATPase_P-typ_TM_dom_sf"/>
</dbReference>
<feature type="transmembrane region" description="Helical" evidence="11">
    <location>
        <begin position="811"/>
        <end position="832"/>
    </location>
</feature>
<dbReference type="Gene3D" id="3.40.1110.10">
    <property type="entry name" value="Calcium-transporting ATPase, cytoplasmic domain N"/>
    <property type="match status" value="2"/>
</dbReference>
<evidence type="ECO:0000256" key="8">
    <source>
        <dbReference type="ARBA" id="ARBA00022989"/>
    </source>
</evidence>
<dbReference type="SUPFAM" id="SSF81660">
    <property type="entry name" value="Metal cation-transporting ATPase, ATP-binding domain N"/>
    <property type="match status" value="1"/>
</dbReference>
<dbReference type="SUPFAM" id="SSF81653">
    <property type="entry name" value="Calcium ATPase, transduction domain A"/>
    <property type="match status" value="1"/>
</dbReference>
<organism evidence="13 14">
    <name type="scientific">Microbacterium album</name>
    <dbReference type="NCBI Taxonomy" id="2053191"/>
    <lineage>
        <taxon>Bacteria</taxon>
        <taxon>Bacillati</taxon>
        <taxon>Actinomycetota</taxon>
        <taxon>Actinomycetes</taxon>
        <taxon>Micrococcales</taxon>
        <taxon>Microbacteriaceae</taxon>
        <taxon>Microbacterium</taxon>
    </lineage>
</organism>
<evidence type="ECO:0000313" key="13">
    <source>
        <dbReference type="EMBL" id="GGH36151.1"/>
    </source>
</evidence>
<dbReference type="SFLD" id="SFLDS00003">
    <property type="entry name" value="Haloacid_Dehalogenase"/>
    <property type="match status" value="1"/>
</dbReference>
<dbReference type="InterPro" id="IPR008250">
    <property type="entry name" value="ATPase_P-typ_transduc_dom_A_sf"/>
</dbReference>